<keyword evidence="3" id="KW-1185">Reference proteome</keyword>
<dbReference type="AlphaFoldDB" id="A0A9P7EHQ8"/>
<name>A0A9P7EHQ8_9AGAM</name>
<dbReference type="GeneID" id="64633637"/>
<accession>A0A9P7EHQ8</accession>
<protein>
    <submittedName>
        <fullName evidence="2">Uncharacterized protein</fullName>
    </submittedName>
</protein>
<evidence type="ECO:0000313" key="3">
    <source>
        <dbReference type="Proteomes" id="UP000807769"/>
    </source>
</evidence>
<organism evidence="2 3">
    <name type="scientific">Suillus subaureus</name>
    <dbReference type="NCBI Taxonomy" id="48587"/>
    <lineage>
        <taxon>Eukaryota</taxon>
        <taxon>Fungi</taxon>
        <taxon>Dikarya</taxon>
        <taxon>Basidiomycota</taxon>
        <taxon>Agaricomycotina</taxon>
        <taxon>Agaricomycetes</taxon>
        <taxon>Agaricomycetidae</taxon>
        <taxon>Boletales</taxon>
        <taxon>Suillineae</taxon>
        <taxon>Suillaceae</taxon>
        <taxon>Suillus</taxon>
    </lineage>
</organism>
<gene>
    <name evidence="2" type="ORF">BJ212DRAFT_1477887</name>
</gene>
<dbReference type="EMBL" id="JABBWG010000006">
    <property type="protein sequence ID" value="KAG1822057.1"/>
    <property type="molecule type" value="Genomic_DNA"/>
</dbReference>
<proteinExistence type="predicted"/>
<feature type="region of interest" description="Disordered" evidence="1">
    <location>
        <begin position="1"/>
        <end position="28"/>
    </location>
</feature>
<reference evidence="2" key="1">
    <citation type="journal article" date="2020" name="New Phytol.">
        <title>Comparative genomics reveals dynamic genome evolution in host specialist ectomycorrhizal fungi.</title>
        <authorList>
            <person name="Lofgren L.A."/>
            <person name="Nguyen N.H."/>
            <person name="Vilgalys R."/>
            <person name="Ruytinx J."/>
            <person name="Liao H.L."/>
            <person name="Branco S."/>
            <person name="Kuo A."/>
            <person name="LaButti K."/>
            <person name="Lipzen A."/>
            <person name="Andreopoulos W."/>
            <person name="Pangilinan J."/>
            <person name="Riley R."/>
            <person name="Hundley H."/>
            <person name="Na H."/>
            <person name="Barry K."/>
            <person name="Grigoriev I.V."/>
            <person name="Stajich J.E."/>
            <person name="Kennedy P.G."/>
        </authorList>
    </citation>
    <scope>NUCLEOTIDE SEQUENCE</scope>
    <source>
        <strain evidence="2">MN1</strain>
    </source>
</reference>
<sequence length="234" mass="24974">MSQVIAGSHQAVIEPSQPTPKTPVQAPPAIDAGDILIPRLNNPCQACSKLDWPCATQLDKRTRNPSLLSLSSAVPAAALNVPMPDLHTMAIVIWDGAAQITILDAHVAEQDGAKLSTSTPHSQYATLLPMQHPYCFINLSMSPPESALPPLTDLLVAGMVCTPPKFKDASAIDGLLFEYNQVVHPEDPDMSGEIVDPGDLSNLVPEYDSSDDTDVEVDVEVKVEASSEEVDMAT</sequence>
<evidence type="ECO:0000313" key="2">
    <source>
        <dbReference type="EMBL" id="KAG1822057.1"/>
    </source>
</evidence>
<dbReference type="OrthoDB" id="2692467at2759"/>
<evidence type="ECO:0000256" key="1">
    <source>
        <dbReference type="SAM" id="MobiDB-lite"/>
    </source>
</evidence>
<dbReference type="RefSeq" id="XP_041196797.1">
    <property type="nucleotide sequence ID" value="XM_041339621.1"/>
</dbReference>
<dbReference type="Proteomes" id="UP000807769">
    <property type="component" value="Unassembled WGS sequence"/>
</dbReference>
<comment type="caution">
    <text evidence="2">The sequence shown here is derived from an EMBL/GenBank/DDBJ whole genome shotgun (WGS) entry which is preliminary data.</text>
</comment>